<keyword evidence="4" id="KW-0560">Oxidoreductase</keyword>
<reference evidence="6" key="1">
    <citation type="submission" date="2018-05" db="EMBL/GenBank/DDBJ databases">
        <authorList>
            <person name="Lanie J.A."/>
            <person name="Ng W.-L."/>
            <person name="Kazmierczak K.M."/>
            <person name="Andrzejewski T.M."/>
            <person name="Davidsen T.M."/>
            <person name="Wayne K.J."/>
            <person name="Tettelin H."/>
            <person name="Glass J.I."/>
            <person name="Rusch D."/>
            <person name="Podicherti R."/>
            <person name="Tsui H.-C.T."/>
            <person name="Winkler M.E."/>
        </authorList>
    </citation>
    <scope>NUCLEOTIDE SEQUENCE</scope>
</reference>
<evidence type="ECO:0008006" key="7">
    <source>
        <dbReference type="Google" id="ProtNLM"/>
    </source>
</evidence>
<accession>A0A381TQH5</accession>
<comment type="similarity">
    <text evidence="2">Belongs to the carotenoid oxygenase family.</text>
</comment>
<dbReference type="Pfam" id="PF03055">
    <property type="entry name" value="RPE65"/>
    <property type="match status" value="1"/>
</dbReference>
<protein>
    <recommendedName>
        <fullName evidence="7">Dioxygenase</fullName>
    </recommendedName>
</protein>
<evidence type="ECO:0000256" key="5">
    <source>
        <dbReference type="ARBA" id="ARBA00023004"/>
    </source>
</evidence>
<evidence type="ECO:0000313" key="6">
    <source>
        <dbReference type="EMBL" id="SVA18312.1"/>
    </source>
</evidence>
<dbReference type="PANTHER" id="PTHR10543:SF89">
    <property type="entry name" value="CAROTENOID 9,10(9',10')-CLEAVAGE DIOXYGENASE 1"/>
    <property type="match status" value="1"/>
</dbReference>
<keyword evidence="3" id="KW-0479">Metal-binding</keyword>
<evidence type="ECO:0000256" key="4">
    <source>
        <dbReference type="ARBA" id="ARBA00023002"/>
    </source>
</evidence>
<dbReference type="GO" id="GO:0010436">
    <property type="term" value="F:carotenoid dioxygenase activity"/>
    <property type="evidence" value="ECO:0007669"/>
    <property type="project" value="TreeGrafter"/>
</dbReference>
<dbReference type="EMBL" id="UINC01004993">
    <property type="protein sequence ID" value="SVA18312.1"/>
    <property type="molecule type" value="Genomic_DNA"/>
</dbReference>
<sequence>MSLQTTAAKLLFKLPAPLLNKIMKFLTPAKKTIENGSAEKPWHLIGNWAPVNEEITIDNLEVVGEIPKDLDGMYIRNGMNPQSGWSDHWFFGNGMVHGINITNGIASYKNRYIKTPYYEEDMDMMASSFDLKASPANTHVIRHAGKILTLEEAHLPWIIDDDLETVGYHDFDGKLDGPMTAHPRICPETNELLFFGYKMMAKPFLTYHRVSSSGELVQSEVIDIPRPVMMHDWNITRNFVIFMDLPLVFDMEQAMGGSDPFGFRPECGARLGVMPRNGSNKDIKWVNINPCFVFHPMNAYEEDNKIIIHVCRQNKAMVGGMDEIYGGDETTGKLWKWTIDLETLSCSEEQIDNRSCDFARVDDRKTGLKAKYGYAMELNNKAETLTFGNHLFKYDLESNLRYDHFLGKNTQAGEPVFAPKNSTSDESEGYVMSIVHDLDKNQSKLVVIDAHNFDDEPVAQIILPQRVPFGAHGSWLPN</sequence>
<organism evidence="6">
    <name type="scientific">marine metagenome</name>
    <dbReference type="NCBI Taxonomy" id="408172"/>
    <lineage>
        <taxon>unclassified sequences</taxon>
        <taxon>metagenomes</taxon>
        <taxon>ecological metagenomes</taxon>
    </lineage>
</organism>
<evidence type="ECO:0000256" key="2">
    <source>
        <dbReference type="ARBA" id="ARBA00006787"/>
    </source>
</evidence>
<dbReference type="AlphaFoldDB" id="A0A381TQH5"/>
<name>A0A381TQH5_9ZZZZ</name>
<dbReference type="GO" id="GO:0046872">
    <property type="term" value="F:metal ion binding"/>
    <property type="evidence" value="ECO:0007669"/>
    <property type="project" value="UniProtKB-KW"/>
</dbReference>
<gene>
    <name evidence="6" type="ORF">METZ01_LOCUS71166</name>
</gene>
<comment type="cofactor">
    <cofactor evidence="1">
        <name>Fe(2+)</name>
        <dbReference type="ChEBI" id="CHEBI:29033"/>
    </cofactor>
</comment>
<dbReference type="PANTHER" id="PTHR10543">
    <property type="entry name" value="BETA-CAROTENE DIOXYGENASE"/>
    <property type="match status" value="1"/>
</dbReference>
<proteinExistence type="inferred from homology"/>
<evidence type="ECO:0000256" key="1">
    <source>
        <dbReference type="ARBA" id="ARBA00001954"/>
    </source>
</evidence>
<dbReference type="GO" id="GO:0016121">
    <property type="term" value="P:carotene catabolic process"/>
    <property type="evidence" value="ECO:0007669"/>
    <property type="project" value="TreeGrafter"/>
</dbReference>
<dbReference type="InterPro" id="IPR004294">
    <property type="entry name" value="Carotenoid_Oase"/>
</dbReference>
<evidence type="ECO:0000256" key="3">
    <source>
        <dbReference type="ARBA" id="ARBA00022723"/>
    </source>
</evidence>
<keyword evidence="5" id="KW-0408">Iron</keyword>